<name>A0A0H5E428_9BACT</name>
<dbReference type="AlphaFoldDB" id="A0A0H5E428"/>
<dbReference type="RefSeq" id="WP_098037840.1">
    <property type="nucleotide sequence ID" value="NZ_CWGJ01000011.1"/>
</dbReference>
<keyword evidence="2" id="KW-0472">Membrane</keyword>
<evidence type="ECO:0000256" key="2">
    <source>
        <dbReference type="SAM" id="Phobius"/>
    </source>
</evidence>
<accession>A0A0H5E428</accession>
<organism evidence="3 4">
    <name type="scientific">Estrella lausannensis</name>
    <dbReference type="NCBI Taxonomy" id="483423"/>
    <lineage>
        <taxon>Bacteria</taxon>
        <taxon>Pseudomonadati</taxon>
        <taxon>Chlamydiota</taxon>
        <taxon>Chlamydiia</taxon>
        <taxon>Parachlamydiales</taxon>
        <taxon>Candidatus Criblamydiaceae</taxon>
        <taxon>Estrella</taxon>
    </lineage>
</organism>
<feature type="transmembrane region" description="Helical" evidence="2">
    <location>
        <begin position="97"/>
        <end position="120"/>
    </location>
</feature>
<feature type="compositionally biased region" description="Basic and acidic residues" evidence="1">
    <location>
        <begin position="17"/>
        <end position="38"/>
    </location>
</feature>
<reference evidence="4" key="1">
    <citation type="submission" date="2015-06" db="EMBL/GenBank/DDBJ databases">
        <authorList>
            <person name="Bertelli C."/>
        </authorList>
    </citation>
    <scope>NUCLEOTIDE SEQUENCE [LARGE SCALE GENOMIC DNA]</scope>
    <source>
        <strain evidence="4">CRIB-30</strain>
    </source>
</reference>
<keyword evidence="2" id="KW-0812">Transmembrane</keyword>
<dbReference type="EMBL" id="CWGJ01000011">
    <property type="protein sequence ID" value="CRX37980.1"/>
    <property type="molecule type" value="Genomic_DNA"/>
</dbReference>
<evidence type="ECO:0000313" key="3">
    <source>
        <dbReference type="EMBL" id="CRX37980.1"/>
    </source>
</evidence>
<keyword evidence="4" id="KW-1185">Reference proteome</keyword>
<keyword evidence="2" id="KW-1133">Transmembrane helix</keyword>
<protein>
    <submittedName>
        <fullName evidence="3">Putative membrane protein</fullName>
    </submittedName>
</protein>
<evidence type="ECO:0000256" key="1">
    <source>
        <dbReference type="SAM" id="MobiDB-lite"/>
    </source>
</evidence>
<dbReference type="Proteomes" id="UP000220251">
    <property type="component" value="Unassembled WGS sequence"/>
</dbReference>
<proteinExistence type="predicted"/>
<feature type="region of interest" description="Disordered" evidence="1">
    <location>
        <begin position="1"/>
        <end position="45"/>
    </location>
</feature>
<gene>
    <name evidence="3" type="ORF">ELAC_0626</name>
</gene>
<evidence type="ECO:0000313" key="4">
    <source>
        <dbReference type="Proteomes" id="UP000220251"/>
    </source>
</evidence>
<sequence length="330" mass="37007">MDTQEPKSNRSYQQNFHIKEQEIREVGSKSGRKRDDSARPACAHSRAPVCPCASGRKDSLPQETFAMDRPDIEAYHSPLPVTHLPLKKRIRHWLRKVVKSVGNALISISAFCLTGLARFAHRLQGKVDCKDLAKGMSALGRSLFRQLKEAPTIEGIFQPPPSPSAQNALAKQALANPRSIADLKEIEDTPLSPPLLAAAILSLARLYIDLAAAKKLLHPQNPAMHRAFLDVQEAMQWLVSHKEKSKMCWIGLAISSLPFFKTMRLENYPLRFQGATPLEEEFLSLVIDKLAENPVDLQRELMLVPLMTEFAHADDMKKRQLIDSLKVLDV</sequence>